<feature type="compositionally biased region" description="Basic residues" evidence="1">
    <location>
        <begin position="1"/>
        <end position="18"/>
    </location>
</feature>
<gene>
    <name evidence="3" type="ORF">CAEBREN_10685</name>
</gene>
<organism evidence="4">
    <name type="scientific">Caenorhabditis brenneri</name>
    <name type="common">Nematode worm</name>
    <dbReference type="NCBI Taxonomy" id="135651"/>
    <lineage>
        <taxon>Eukaryota</taxon>
        <taxon>Metazoa</taxon>
        <taxon>Ecdysozoa</taxon>
        <taxon>Nematoda</taxon>
        <taxon>Chromadorea</taxon>
        <taxon>Rhabditida</taxon>
        <taxon>Rhabditina</taxon>
        <taxon>Rhabditomorpha</taxon>
        <taxon>Rhabditoidea</taxon>
        <taxon>Rhabditidae</taxon>
        <taxon>Peloderinae</taxon>
        <taxon>Caenorhabditis</taxon>
    </lineage>
</organism>
<evidence type="ECO:0000313" key="3">
    <source>
        <dbReference type="EMBL" id="EGT36926.1"/>
    </source>
</evidence>
<feature type="transmembrane region" description="Helical" evidence="2">
    <location>
        <begin position="274"/>
        <end position="292"/>
    </location>
</feature>
<feature type="region of interest" description="Disordered" evidence="1">
    <location>
        <begin position="1"/>
        <end position="20"/>
    </location>
</feature>
<protein>
    <submittedName>
        <fullName evidence="3">Uncharacterized protein</fullName>
    </submittedName>
</protein>
<evidence type="ECO:0000313" key="4">
    <source>
        <dbReference type="Proteomes" id="UP000008068"/>
    </source>
</evidence>
<dbReference type="AlphaFoldDB" id="G0NSU2"/>
<keyword evidence="2" id="KW-0812">Transmembrane</keyword>
<name>G0NSU2_CAEBE</name>
<keyword evidence="2" id="KW-1133">Transmembrane helix</keyword>
<sequence>MRRALHRRAPRSKKKQKKASVFPNLEDMDFEQSGLYKVYEDNEQPHFSSNYPPPIYAGISKIHPPTEGPRGDVQHLWRQIVWPSLWCPHMRGIWMDHEARKENAYPLGDRVQKPVPVVVKPAAPSMVQPIAQPTTPTVRALLKIRSALQLRVPDTSSSSSYSGPLVPAVSPLVSNRTSLSPRVLLVPPRPGSVLIVPKLAVTKPRILKRRGHPPKVVKILIDMMPMPPRQNKKVTPAAIQKSSSAGSIESEAAKTKTIEKKVANLVEISNCIRAAINICTTLSFLLIFIILLRPYLAPRDSLFFLHLPKLLLCICKTQCKIPMFIQCYSFMEKNRIFNLNKSLFYFIGRDVTVLRITNSKAIAAPQSATSFIPTMFGLIVRSQTTGKCILRISKIWNTKYLSRESVFTLVSATVPSSQSQIPSGFYNIVDRKTEGMFVFAGLFMIIDC</sequence>
<keyword evidence="2" id="KW-0472">Membrane</keyword>
<evidence type="ECO:0000256" key="1">
    <source>
        <dbReference type="SAM" id="MobiDB-lite"/>
    </source>
</evidence>
<evidence type="ECO:0000256" key="2">
    <source>
        <dbReference type="SAM" id="Phobius"/>
    </source>
</evidence>
<keyword evidence="4" id="KW-1185">Reference proteome</keyword>
<proteinExistence type="predicted"/>
<reference evidence="4" key="1">
    <citation type="submission" date="2011-07" db="EMBL/GenBank/DDBJ databases">
        <authorList>
            <consortium name="Caenorhabditis brenneri Sequencing and Analysis Consortium"/>
            <person name="Wilson R.K."/>
        </authorList>
    </citation>
    <scope>NUCLEOTIDE SEQUENCE [LARGE SCALE GENOMIC DNA]</scope>
    <source>
        <strain evidence="4">PB2801</strain>
    </source>
</reference>
<accession>G0NSU2</accession>
<dbReference type="InParanoid" id="G0NSU2"/>
<dbReference type="Proteomes" id="UP000008068">
    <property type="component" value="Unassembled WGS sequence"/>
</dbReference>
<dbReference type="EMBL" id="GL379940">
    <property type="protein sequence ID" value="EGT36926.1"/>
    <property type="molecule type" value="Genomic_DNA"/>
</dbReference>
<dbReference type="HOGENOM" id="CLU_611422_0_0_1"/>